<evidence type="ECO:0000259" key="7">
    <source>
        <dbReference type="Pfam" id="PF19236"/>
    </source>
</evidence>
<proteinExistence type="predicted"/>
<evidence type="ECO:0000256" key="1">
    <source>
        <dbReference type="ARBA" id="ARBA00004613"/>
    </source>
</evidence>
<dbReference type="InterPro" id="IPR010294">
    <property type="entry name" value="ADAMTS_spacer1"/>
</dbReference>
<evidence type="ECO:0000259" key="6">
    <source>
        <dbReference type="Pfam" id="PF05986"/>
    </source>
</evidence>
<dbReference type="GO" id="GO:0031012">
    <property type="term" value="C:extracellular matrix"/>
    <property type="evidence" value="ECO:0007669"/>
    <property type="project" value="TreeGrafter"/>
</dbReference>
<feature type="region of interest" description="Disordered" evidence="5">
    <location>
        <begin position="1"/>
        <end position="27"/>
    </location>
</feature>
<feature type="region of interest" description="Disordered" evidence="5">
    <location>
        <begin position="337"/>
        <end position="390"/>
    </location>
</feature>
<comment type="caution">
    <text evidence="8">The sequence shown here is derived from an EMBL/GenBank/DDBJ whole genome shotgun (WGS) entry which is preliminary data.</text>
</comment>
<feature type="region of interest" description="Disordered" evidence="5">
    <location>
        <begin position="407"/>
        <end position="431"/>
    </location>
</feature>
<comment type="subcellular location">
    <subcellularLocation>
        <location evidence="1">Secreted</location>
    </subcellularLocation>
</comment>
<feature type="domain" description="ADAMTS/ADAMTS-like cysteine-rich" evidence="7">
    <location>
        <begin position="123"/>
        <end position="207"/>
    </location>
</feature>
<dbReference type="InterPro" id="IPR036383">
    <property type="entry name" value="TSP1_rpt_sf"/>
</dbReference>
<feature type="disulfide bond" evidence="4">
    <location>
        <begin position="48"/>
        <end position="89"/>
    </location>
</feature>
<organism evidence="8 9">
    <name type="scientific">Paralvinella palmiformis</name>
    <dbReference type="NCBI Taxonomy" id="53620"/>
    <lineage>
        <taxon>Eukaryota</taxon>
        <taxon>Metazoa</taxon>
        <taxon>Spiralia</taxon>
        <taxon>Lophotrochozoa</taxon>
        <taxon>Annelida</taxon>
        <taxon>Polychaeta</taxon>
        <taxon>Sedentaria</taxon>
        <taxon>Canalipalpata</taxon>
        <taxon>Terebellida</taxon>
        <taxon>Terebelliformia</taxon>
        <taxon>Alvinellidae</taxon>
        <taxon>Paralvinella</taxon>
    </lineage>
</organism>
<evidence type="ECO:0008006" key="10">
    <source>
        <dbReference type="Google" id="ProtNLM"/>
    </source>
</evidence>
<dbReference type="InterPro" id="IPR045371">
    <property type="entry name" value="ADAMTS_CR_3"/>
</dbReference>
<dbReference type="PRINTS" id="PR01857">
    <property type="entry name" value="ADAMTSFAMILY"/>
</dbReference>
<dbReference type="Gene3D" id="2.60.120.830">
    <property type="match status" value="1"/>
</dbReference>
<dbReference type="InterPro" id="IPR050439">
    <property type="entry name" value="ADAMTS_ADAMTS-like"/>
</dbReference>
<dbReference type="PANTHER" id="PTHR13723:SF317">
    <property type="entry name" value="ADAMTS_ADAMTS-LIKE SPACER 1 DOMAIN-CONTAINING PROTEIN"/>
    <property type="match status" value="1"/>
</dbReference>
<evidence type="ECO:0000256" key="5">
    <source>
        <dbReference type="SAM" id="MobiDB-lite"/>
    </source>
</evidence>
<feature type="disulfide bond" evidence="4">
    <location>
        <begin position="63"/>
        <end position="79"/>
    </location>
</feature>
<evidence type="ECO:0000313" key="9">
    <source>
        <dbReference type="Proteomes" id="UP001208570"/>
    </source>
</evidence>
<evidence type="ECO:0000256" key="3">
    <source>
        <dbReference type="ARBA" id="ARBA00023157"/>
    </source>
</evidence>
<keyword evidence="3 4" id="KW-1015">Disulfide bond</keyword>
<dbReference type="Pfam" id="PF05986">
    <property type="entry name" value="ADAMTS_spacer1"/>
    <property type="match status" value="1"/>
</dbReference>
<sequence length="534" mass="59607">MSVIVLSQRRSRRPSVGSRARSRHHLSNGRDLRDQEALWTTWSRWTPCSFTCDRGVRSRYRGCVQRTVRGLVRQTDTKCEGTPREYQMCEEQPCPLGSGTPKEYQCAQKNKVKVLDKIYEWTPLYIGSSQCDLTCMASGHAFYNNFGHASDGTPCGTKHTLRRTPAGDQVERVCINGTCLAVGCDGMVDSGTRLDKCRVCGGENANCYHFRNSYMILEASKEGNNHHDQYQDMVVIPEGATYVEVTDHSDNYLALADDRGTFILNGNFMIDWPGRYEVDNTVINYERRGRAEIVTIEGPTTRKLILKLLFRERNPGVHYEFYIPSPKIDEITVPERHPKNQKTPTYIPPPLRPPRYGTGSGANEAETKVEDAASVAPPTGRPTTKPRKKGGVELPLSRILDEMGNLVEAKPEAKPTETSPKSVEEPPVADQVKQGDIPWYLKAHRSQEFDDLLRGGIPLAKPNSVASALNAHALYYGGGLYQRPTTNNGYNYALYGPQSAQPGYCQSALPGSAQWSGHQRGSSDQRKFQPDRSA</sequence>
<dbReference type="AlphaFoldDB" id="A0AAD9JRE3"/>
<dbReference type="InterPro" id="IPR000884">
    <property type="entry name" value="TSP1_rpt"/>
</dbReference>
<dbReference type="Pfam" id="PF00090">
    <property type="entry name" value="TSP_1"/>
    <property type="match status" value="1"/>
</dbReference>
<dbReference type="GO" id="GO:0004222">
    <property type="term" value="F:metalloendopeptidase activity"/>
    <property type="evidence" value="ECO:0007669"/>
    <property type="project" value="TreeGrafter"/>
</dbReference>
<dbReference type="SMART" id="SM00209">
    <property type="entry name" value="TSP1"/>
    <property type="match status" value="1"/>
</dbReference>
<dbReference type="PANTHER" id="PTHR13723">
    <property type="entry name" value="ADAMTS A DISINTEGRIN AND METALLOPROTEASE WITH THROMBOSPONDIN MOTIFS PROTEASE"/>
    <property type="match status" value="1"/>
</dbReference>
<evidence type="ECO:0000313" key="8">
    <source>
        <dbReference type="EMBL" id="KAK2157816.1"/>
    </source>
</evidence>
<evidence type="ECO:0000256" key="2">
    <source>
        <dbReference type="ARBA" id="ARBA00022525"/>
    </source>
</evidence>
<reference evidence="8" key="1">
    <citation type="journal article" date="2023" name="Mol. Biol. Evol.">
        <title>Third-Generation Sequencing Reveals the Adaptive Role of the Epigenome in Three Deep-Sea Polychaetes.</title>
        <authorList>
            <person name="Perez M."/>
            <person name="Aroh O."/>
            <person name="Sun Y."/>
            <person name="Lan Y."/>
            <person name="Juniper S.K."/>
            <person name="Young C.R."/>
            <person name="Angers B."/>
            <person name="Qian P.Y."/>
        </authorList>
    </citation>
    <scope>NUCLEOTIDE SEQUENCE</scope>
    <source>
        <strain evidence="8">P08H-3</strain>
    </source>
</reference>
<dbReference type="Proteomes" id="UP001208570">
    <property type="component" value="Unassembled WGS sequence"/>
</dbReference>
<protein>
    <recommendedName>
        <fullName evidence="10">ADAMTS/ADAMTS-like Spacer 1 domain-containing protein</fullName>
    </recommendedName>
</protein>
<dbReference type="GO" id="GO:0005576">
    <property type="term" value="C:extracellular region"/>
    <property type="evidence" value="ECO:0007669"/>
    <property type="project" value="UniProtKB-SubCell"/>
</dbReference>
<keyword evidence="9" id="KW-1185">Reference proteome</keyword>
<dbReference type="Pfam" id="PF19236">
    <property type="entry name" value="ADAMTS_CR_3"/>
    <property type="match status" value="1"/>
</dbReference>
<dbReference type="Gene3D" id="2.20.100.10">
    <property type="entry name" value="Thrombospondin type-1 (TSP1) repeat"/>
    <property type="match status" value="1"/>
</dbReference>
<evidence type="ECO:0000256" key="4">
    <source>
        <dbReference type="PIRSR" id="PIRSR613273-3"/>
    </source>
</evidence>
<feature type="domain" description="ADAMTS/ADAMTS-like Spacer 1" evidence="6">
    <location>
        <begin position="225"/>
        <end position="324"/>
    </location>
</feature>
<dbReference type="EMBL" id="JAODUP010000184">
    <property type="protein sequence ID" value="KAK2157816.1"/>
    <property type="molecule type" value="Genomic_DNA"/>
</dbReference>
<feature type="compositionally biased region" description="Basic and acidic residues" evidence="5">
    <location>
        <begin position="521"/>
        <end position="534"/>
    </location>
</feature>
<keyword evidence="2" id="KW-0964">Secreted</keyword>
<feature type="disulfide bond" evidence="4">
    <location>
        <begin position="52"/>
        <end position="94"/>
    </location>
</feature>
<gene>
    <name evidence="8" type="ORF">LSH36_184g08018</name>
</gene>
<accession>A0AAD9JRE3</accession>
<dbReference type="GO" id="GO:0006508">
    <property type="term" value="P:proteolysis"/>
    <property type="evidence" value="ECO:0007669"/>
    <property type="project" value="TreeGrafter"/>
</dbReference>
<dbReference type="GO" id="GO:0030198">
    <property type="term" value="P:extracellular matrix organization"/>
    <property type="evidence" value="ECO:0007669"/>
    <property type="project" value="InterPro"/>
</dbReference>
<feature type="region of interest" description="Disordered" evidence="5">
    <location>
        <begin position="505"/>
        <end position="534"/>
    </location>
</feature>
<dbReference type="InterPro" id="IPR013273">
    <property type="entry name" value="ADAMTS/ADAMTS-like"/>
</dbReference>
<name>A0AAD9JRE3_9ANNE</name>
<dbReference type="PROSITE" id="PS50092">
    <property type="entry name" value="TSP1"/>
    <property type="match status" value="1"/>
</dbReference>
<dbReference type="SUPFAM" id="SSF82895">
    <property type="entry name" value="TSP-1 type 1 repeat"/>
    <property type="match status" value="1"/>
</dbReference>